<dbReference type="SUPFAM" id="SSF48403">
    <property type="entry name" value="Ankyrin repeat"/>
    <property type="match status" value="2"/>
</dbReference>
<reference evidence="4" key="2">
    <citation type="submission" date="2023-06" db="EMBL/GenBank/DDBJ databases">
        <authorList>
            <person name="Ma L."/>
            <person name="Liu K.-W."/>
            <person name="Li Z."/>
            <person name="Hsiao Y.-Y."/>
            <person name="Qi Y."/>
            <person name="Fu T."/>
            <person name="Tang G."/>
            <person name="Zhang D."/>
            <person name="Sun W.-H."/>
            <person name="Liu D.-K."/>
            <person name="Li Y."/>
            <person name="Chen G.-Z."/>
            <person name="Liu X.-D."/>
            <person name="Liao X.-Y."/>
            <person name="Jiang Y.-T."/>
            <person name="Yu X."/>
            <person name="Hao Y."/>
            <person name="Huang J."/>
            <person name="Zhao X.-W."/>
            <person name="Ke S."/>
            <person name="Chen Y.-Y."/>
            <person name="Wu W.-L."/>
            <person name="Hsu J.-L."/>
            <person name="Lin Y.-F."/>
            <person name="Huang M.-D."/>
            <person name="Li C.-Y."/>
            <person name="Huang L."/>
            <person name="Wang Z.-W."/>
            <person name="Zhao X."/>
            <person name="Zhong W.-Y."/>
            <person name="Peng D.-H."/>
            <person name="Ahmad S."/>
            <person name="Lan S."/>
            <person name="Zhang J.-S."/>
            <person name="Tsai W.-C."/>
            <person name="Van De Peer Y."/>
            <person name="Liu Z.-J."/>
        </authorList>
    </citation>
    <scope>NUCLEOTIDE SEQUENCE</scope>
    <source>
        <strain evidence="4">CP</strain>
        <tissue evidence="4">Leaves</tissue>
    </source>
</reference>
<dbReference type="AlphaFoldDB" id="A0AAV9EPF7"/>
<feature type="repeat" description="ANK" evidence="3">
    <location>
        <begin position="479"/>
        <end position="511"/>
    </location>
</feature>
<evidence type="ECO:0000313" key="4">
    <source>
        <dbReference type="EMBL" id="KAK1314986.1"/>
    </source>
</evidence>
<dbReference type="Proteomes" id="UP001180020">
    <property type="component" value="Unassembled WGS sequence"/>
</dbReference>
<evidence type="ECO:0000256" key="1">
    <source>
        <dbReference type="ARBA" id="ARBA00022737"/>
    </source>
</evidence>
<dbReference type="PROSITE" id="PS50297">
    <property type="entry name" value="ANK_REP_REGION"/>
    <property type="match status" value="4"/>
</dbReference>
<accession>A0AAV9EPF7</accession>
<dbReference type="Pfam" id="PF12796">
    <property type="entry name" value="Ank_2"/>
    <property type="match status" value="4"/>
</dbReference>
<evidence type="ECO:0000313" key="5">
    <source>
        <dbReference type="Proteomes" id="UP001180020"/>
    </source>
</evidence>
<keyword evidence="2 3" id="KW-0040">ANK repeat</keyword>
<dbReference type="PANTHER" id="PTHR24123:SF139">
    <property type="entry name" value="ANKYRIN"/>
    <property type="match status" value="1"/>
</dbReference>
<feature type="repeat" description="ANK" evidence="3">
    <location>
        <begin position="375"/>
        <end position="407"/>
    </location>
</feature>
<comment type="caution">
    <text evidence="4">The sequence shown here is derived from an EMBL/GenBank/DDBJ whole genome shotgun (WGS) entry which is preliminary data.</text>
</comment>
<organism evidence="4 5">
    <name type="scientific">Acorus calamus</name>
    <name type="common">Sweet flag</name>
    <dbReference type="NCBI Taxonomy" id="4465"/>
    <lineage>
        <taxon>Eukaryota</taxon>
        <taxon>Viridiplantae</taxon>
        <taxon>Streptophyta</taxon>
        <taxon>Embryophyta</taxon>
        <taxon>Tracheophyta</taxon>
        <taxon>Spermatophyta</taxon>
        <taxon>Magnoliopsida</taxon>
        <taxon>Liliopsida</taxon>
        <taxon>Acoraceae</taxon>
        <taxon>Acorus</taxon>
    </lineage>
</organism>
<dbReference type="Pfam" id="PF00023">
    <property type="entry name" value="Ank"/>
    <property type="match status" value="1"/>
</dbReference>
<dbReference type="Gene3D" id="1.25.40.20">
    <property type="entry name" value="Ankyrin repeat-containing domain"/>
    <property type="match status" value="5"/>
</dbReference>
<sequence length="745" mass="80031">MTVFSGVGGGGRQVFPVDYGADVSQRLVEAAHGGDPAAGEAEALIADTLVDVNFAGAVVLKSRRAEIVPRGESPAVSRTIYEEFRTDVSPLFLAAHMGNLSLLRKLINAGADVNQKLFRGHAAAAAAREGHEDVLEVLIRAGASREACEEALVEAAQHGRARFARLLMDSEMVRPRVAVHALVTAACHGHVDVVDTLMKCNVNANATDRVLLRSSKPSLHANVDCTALFAAIVSRQISVVHHLLQAGVRRDIKASLGAWSWDPTTAEEFRVGAGLAEPYGPAWCAVEYFESTETILRSLLHDHPIDSLHLGRTLLHHAVLCDNPCAVGVLLESGADPERGLSGFRAVHLAARLGSSEVLQRIIKSGCDVNSMTDAGETALMLCARYGHGECLGILASAGADFGLKSLNGASVESIADLNQWFVGFKTTVLEAIRSGVIVCSSDATVFSPLTFVTKSGDNEALQSSIKWPGANLNERDKHGVTPLMIAATEGHIEAFRILIFAGADAKLANCSGETALSLAEQSDNRDRFEKAMLEFTLCDPSPLSFTHALHHAAREGDADSILLLATQKQYDVNAVDGEGRTPLMLAAREGHVDACGMLISLGARCDRETVAVARGKAREVVMDEVGRGLVVGGGRVRKYMKNGKGGRVHWKWMGMVVGKGVLRWGSGGRRNVVCEGEWVGGSEGFRKNRWRRGEEEEEEEGVFGVVTREGREVHFVSGDGRRETAEMWVRGIRVVTREALGKVI</sequence>
<feature type="repeat" description="ANK" evidence="3">
    <location>
        <begin position="342"/>
        <end position="374"/>
    </location>
</feature>
<dbReference type="InterPro" id="IPR036770">
    <property type="entry name" value="Ankyrin_rpt-contain_sf"/>
</dbReference>
<feature type="repeat" description="ANK" evidence="3">
    <location>
        <begin position="86"/>
        <end position="118"/>
    </location>
</feature>
<evidence type="ECO:0000256" key="2">
    <source>
        <dbReference type="ARBA" id="ARBA00023043"/>
    </source>
</evidence>
<dbReference type="PROSITE" id="PS50088">
    <property type="entry name" value="ANK_REPEAT"/>
    <property type="match status" value="5"/>
</dbReference>
<keyword evidence="1" id="KW-0677">Repeat</keyword>
<dbReference type="InterPro" id="IPR051165">
    <property type="entry name" value="Multifunctional_ANK_Repeat"/>
</dbReference>
<protein>
    <submittedName>
        <fullName evidence="4">E3 ubiquitin-protein ligase XBOS32</fullName>
    </submittedName>
</protein>
<reference evidence="4" key="1">
    <citation type="journal article" date="2023" name="Nat. Commun.">
        <title>Diploid and tetraploid genomes of Acorus and the evolution of monocots.</title>
        <authorList>
            <person name="Ma L."/>
            <person name="Liu K.W."/>
            <person name="Li Z."/>
            <person name="Hsiao Y.Y."/>
            <person name="Qi Y."/>
            <person name="Fu T."/>
            <person name="Tang G.D."/>
            <person name="Zhang D."/>
            <person name="Sun W.H."/>
            <person name="Liu D.K."/>
            <person name="Li Y."/>
            <person name="Chen G.Z."/>
            <person name="Liu X.D."/>
            <person name="Liao X.Y."/>
            <person name="Jiang Y.T."/>
            <person name="Yu X."/>
            <person name="Hao Y."/>
            <person name="Huang J."/>
            <person name="Zhao X.W."/>
            <person name="Ke S."/>
            <person name="Chen Y.Y."/>
            <person name="Wu W.L."/>
            <person name="Hsu J.L."/>
            <person name="Lin Y.F."/>
            <person name="Huang M.D."/>
            <person name="Li C.Y."/>
            <person name="Huang L."/>
            <person name="Wang Z.W."/>
            <person name="Zhao X."/>
            <person name="Zhong W.Y."/>
            <person name="Peng D.H."/>
            <person name="Ahmad S."/>
            <person name="Lan S."/>
            <person name="Zhang J.S."/>
            <person name="Tsai W.C."/>
            <person name="Van de Peer Y."/>
            <person name="Liu Z.J."/>
        </authorList>
    </citation>
    <scope>NUCLEOTIDE SEQUENCE</scope>
    <source>
        <strain evidence="4">CP</strain>
    </source>
</reference>
<name>A0AAV9EPF7_ACOCL</name>
<feature type="repeat" description="ANK" evidence="3">
    <location>
        <begin position="579"/>
        <end position="611"/>
    </location>
</feature>
<dbReference type="PANTHER" id="PTHR24123">
    <property type="entry name" value="ANKYRIN REPEAT-CONTAINING"/>
    <property type="match status" value="1"/>
</dbReference>
<dbReference type="InterPro" id="IPR002110">
    <property type="entry name" value="Ankyrin_rpt"/>
</dbReference>
<proteinExistence type="predicted"/>
<evidence type="ECO:0000256" key="3">
    <source>
        <dbReference type="PROSITE-ProRule" id="PRU00023"/>
    </source>
</evidence>
<dbReference type="SMART" id="SM00248">
    <property type="entry name" value="ANK"/>
    <property type="match status" value="10"/>
</dbReference>
<gene>
    <name evidence="4" type="primary">XBOS32</name>
    <name evidence="4" type="ORF">QJS10_CPA06g01377</name>
</gene>
<keyword evidence="5" id="KW-1185">Reference proteome</keyword>
<dbReference type="EMBL" id="JAUJYO010000006">
    <property type="protein sequence ID" value="KAK1314986.1"/>
    <property type="molecule type" value="Genomic_DNA"/>
</dbReference>